<feature type="region of interest" description="Disordered" evidence="1">
    <location>
        <begin position="79"/>
        <end position="114"/>
    </location>
</feature>
<dbReference type="AlphaFoldDB" id="A0A0K0DAQ6"/>
<accession>A0A0K0DAQ6</accession>
<organism evidence="3 4">
    <name type="scientific">Angiostrongylus cantonensis</name>
    <name type="common">Rat lungworm</name>
    <dbReference type="NCBI Taxonomy" id="6313"/>
    <lineage>
        <taxon>Eukaryota</taxon>
        <taxon>Metazoa</taxon>
        <taxon>Ecdysozoa</taxon>
        <taxon>Nematoda</taxon>
        <taxon>Chromadorea</taxon>
        <taxon>Rhabditida</taxon>
        <taxon>Rhabditina</taxon>
        <taxon>Rhabditomorpha</taxon>
        <taxon>Strongyloidea</taxon>
        <taxon>Metastrongylidae</taxon>
        <taxon>Angiostrongylus</taxon>
    </lineage>
</organism>
<dbReference type="WBParaSite" id="ACAC_0000739701-mRNA-1">
    <property type="protein sequence ID" value="ACAC_0000739701-mRNA-1"/>
    <property type="gene ID" value="ACAC_0000739701"/>
</dbReference>
<dbReference type="Proteomes" id="UP000035642">
    <property type="component" value="Unassembled WGS sequence"/>
</dbReference>
<evidence type="ECO:0000256" key="1">
    <source>
        <dbReference type="SAM" id="MobiDB-lite"/>
    </source>
</evidence>
<protein>
    <submittedName>
        <fullName evidence="4">DUF4774 domain-containing protein</fullName>
    </submittedName>
</protein>
<keyword evidence="2" id="KW-0732">Signal</keyword>
<sequence>MLDMRLVLSTLSFVIVTYASPAVLSEERVNAILEKLRRAHAIGELAVNTDINKDNFRRIFNFQPIDRKHLDADFTKERAADGEDVDHKASSRSEKLSSKKLHNAEKQQLEKSTKEAEKITTAIANALNAVTDINEIGEIGDGAEPHNDSVPAIESISVSNSSSEDQGEAKENELILSLSVEPNATVIDNQLGEADSSAIDKLSATSVKSSAGILLSAETSEKATKQDIENKIEGSAEMLEEAREGSGIIDDSLLLSQEPTTLLTGQENDDSKVAASADEPPLSMSKSDANRTQTIPNPTLPSIELPQFPGVPYIFLPVKSIYGKKLPGLSYLLVPKKYESNLPDLFQPVNKV</sequence>
<keyword evidence="3" id="KW-1185">Reference proteome</keyword>
<feature type="region of interest" description="Disordered" evidence="1">
    <location>
        <begin position="263"/>
        <end position="291"/>
    </location>
</feature>
<name>A0A0K0DAQ6_ANGCA</name>
<reference evidence="4" key="2">
    <citation type="submission" date="2017-02" db="UniProtKB">
        <authorList>
            <consortium name="WormBaseParasite"/>
        </authorList>
    </citation>
    <scope>IDENTIFICATION</scope>
</reference>
<evidence type="ECO:0000313" key="4">
    <source>
        <dbReference type="WBParaSite" id="ACAC_0000739701-mRNA-1"/>
    </source>
</evidence>
<proteinExistence type="predicted"/>
<evidence type="ECO:0000256" key="2">
    <source>
        <dbReference type="SAM" id="SignalP"/>
    </source>
</evidence>
<feature type="signal peptide" evidence="2">
    <location>
        <begin position="1"/>
        <end position="19"/>
    </location>
</feature>
<evidence type="ECO:0000313" key="3">
    <source>
        <dbReference type="Proteomes" id="UP000035642"/>
    </source>
</evidence>
<dbReference type="STRING" id="6313.A0A0K0DAQ6"/>
<feature type="chain" id="PRO_5005326513" evidence="2">
    <location>
        <begin position="20"/>
        <end position="352"/>
    </location>
</feature>
<reference evidence="3" key="1">
    <citation type="submission" date="2012-09" db="EMBL/GenBank/DDBJ databases">
        <authorList>
            <person name="Martin A.A."/>
        </authorList>
    </citation>
    <scope>NUCLEOTIDE SEQUENCE</scope>
</reference>